<name>A0A160PRN6_9CORY</name>
<organism evidence="1 2">
    <name type="scientific">Corynebacterium suranareeae</name>
    <dbReference type="NCBI Taxonomy" id="2506452"/>
    <lineage>
        <taxon>Bacteria</taxon>
        <taxon>Bacillati</taxon>
        <taxon>Actinomycetota</taxon>
        <taxon>Actinomycetes</taxon>
        <taxon>Mycobacteriales</taxon>
        <taxon>Corynebacteriaceae</taxon>
        <taxon>Corynebacterium</taxon>
    </lineage>
</organism>
<keyword evidence="2" id="KW-1185">Reference proteome</keyword>
<dbReference type="EMBL" id="AP017369">
    <property type="protein sequence ID" value="BAU96769.1"/>
    <property type="molecule type" value="Genomic_DNA"/>
</dbReference>
<dbReference type="Proteomes" id="UP000218244">
    <property type="component" value="Chromosome"/>
</dbReference>
<evidence type="ECO:0000313" key="1">
    <source>
        <dbReference type="EMBL" id="BAU96769.1"/>
    </source>
</evidence>
<dbReference type="KEGG" id="csur:N24_2507"/>
<proteinExistence type="predicted"/>
<evidence type="ECO:0000313" key="2">
    <source>
        <dbReference type="Proteomes" id="UP000218244"/>
    </source>
</evidence>
<dbReference type="AlphaFoldDB" id="A0A160PRN6"/>
<evidence type="ECO:0008006" key="3">
    <source>
        <dbReference type="Google" id="ProtNLM"/>
    </source>
</evidence>
<reference evidence="1 2" key="1">
    <citation type="submission" date="2016-02" db="EMBL/GenBank/DDBJ databases">
        <title>Corynebacterium glutamicum N24 whole genome sequencing project.</title>
        <authorList>
            <person name="Matsutani M."/>
            <person name="Nangtapong N."/>
            <person name="Yakushi T."/>
            <person name="Matsushita K."/>
        </authorList>
    </citation>
    <scope>NUCLEOTIDE SEQUENCE [LARGE SCALE GENOMIC DNA]</scope>
    <source>
        <strain evidence="1 2">N24</strain>
    </source>
</reference>
<accession>A0A160PRN6</accession>
<sequence>MLNNNPFLESEYFVSTLPAVFQSELFPEVSGVKEFRGLTYVFFDQFTLPTATQLEQATDAGWSLITWGWWNTDTDLEDVDLEDITFEDDSWPKLSESSKTESLSSFDLNFDGLSDGEREPQPIESVDSLDEIFAEEGDWGLVAISCPNWQVPAACEWLGCMNVGEPFEMAHVLKAWQDGWGVQALAFGGEEDDADLLLRVPEENEELLEAFAIASDQVITYNHEELGSLASLWFD</sequence>
<protein>
    <recommendedName>
        <fullName evidence="3">DUF4253 domain-containing protein</fullName>
    </recommendedName>
</protein>
<gene>
    <name evidence="1" type="ORF">N24_2507</name>
</gene>